<evidence type="ECO:0000256" key="4">
    <source>
        <dbReference type="ARBA" id="ARBA00023027"/>
    </source>
</evidence>
<accession>A0A3B6W0N1</accession>
<dbReference type="Gene3D" id="3.40.309.10">
    <property type="entry name" value="Aldehyde Dehydrogenase, Chain A, domain 2"/>
    <property type="match status" value="1"/>
</dbReference>
<proteinExistence type="inferred from homology"/>
<dbReference type="CDD" id="cd08178">
    <property type="entry name" value="AAD_C"/>
    <property type="match status" value="1"/>
</dbReference>
<dbReference type="InterPro" id="IPR056798">
    <property type="entry name" value="ADH_Fe_C"/>
</dbReference>
<sequence>MTKDTKAKSGNSVLDDLISKAKKAQEIYSTFSQEQVDAIFKACAIAINSRRIPLAKMAVEETGMGVVEDKVIKNHFASEYIYNKFKDMKTCGIISEDTAMGMKKIAEPVGIIAGVVPTTNPTSTAAFKALIALKTRNAIVFSPHPRAKKCTLEVCNIINKVAVEHGAPDGLVGCIEEPTVELSAALMSHPQIDLILATGGPGMVKAAYSSGKPALGVGAGNTPAIIDETADIKMAVNSVIMSKTFDNGMICASEQTVVVVKSVYEEVKKEFLYRGAYLLNKDEKAKLSKVMIIDGALNAKIVGQPAYVIAKMAGITVPEETKILIGEASSISKDEAFSYEKLSPVLGMYKADNYDDAVEKAHSLIVFGGLGHTSVLYTDEDNQKERIKKFYEKMPTGRILINMPSSQGAIGDVYNFRLEPSLTLGCGSWGNNSTSENVGPKHLLNIKSVASRRENMLWYRVPEKIYLKRGSLDVALREYANKKRALIITDGPLFKLGVTDNVTKVLDDIGVKYTIFSDVKPDPTISTVRDIVKTANVFEPDVIIALGGGSPIDAGKIAWLLYENPEVKFEDIAMVFMDIRKRICDAGELGKKAQFVAIPTTSGTGSETTPFAVITDDATHIKYPITDYALTPDMAILDANLVMSMPKGLCAASGIDSLTHALEAYASICSTEFSNSNAEKAIKLIFKYLPASYKEGAENPVAREQMHYAASLAGMAFANAFLGICHSLAHKLGAAFNIPHGIANALLICQVVKYNSNEKPTKQGLFPQYKYPHARERYSFIADMLGLGGKNDNEKVANLIKAINGLKKDLDIPLSIKDYGVAEKDFMAKLDDIVEQAFNDQCTGANPVYPLMKELKQIYLDAYNGVY</sequence>
<evidence type="ECO:0000256" key="5">
    <source>
        <dbReference type="ARBA" id="ARBA00023268"/>
    </source>
</evidence>
<keyword evidence="13" id="KW-1185">Reference proteome</keyword>
<dbReference type="GO" id="GO:0004022">
    <property type="term" value="F:alcohol dehydrogenase (NAD+) activity"/>
    <property type="evidence" value="ECO:0007669"/>
    <property type="project" value="UniProtKB-UniRule"/>
</dbReference>
<dbReference type="InterPro" id="IPR016163">
    <property type="entry name" value="Ald_DH_C"/>
</dbReference>
<dbReference type="PANTHER" id="PTHR11496">
    <property type="entry name" value="ALCOHOL DEHYDROGENASE"/>
    <property type="match status" value="1"/>
</dbReference>
<dbReference type="InterPro" id="IPR001670">
    <property type="entry name" value="ADH_Fe/GldA"/>
</dbReference>
<dbReference type="GO" id="GO:0046872">
    <property type="term" value="F:metal ion binding"/>
    <property type="evidence" value="ECO:0007669"/>
    <property type="project" value="InterPro"/>
</dbReference>
<comment type="similarity">
    <text evidence="7 8">In the C-terminal section; belongs to the iron-containing alcohol dehydrogenase family.</text>
</comment>
<dbReference type="PANTHER" id="PTHR11496:SF83">
    <property type="entry name" value="HYDROXYACID-OXOACID TRANSHYDROGENASE, MITOCHONDRIAL"/>
    <property type="match status" value="1"/>
</dbReference>
<evidence type="ECO:0000259" key="9">
    <source>
        <dbReference type="Pfam" id="PF00171"/>
    </source>
</evidence>
<evidence type="ECO:0000256" key="3">
    <source>
        <dbReference type="ARBA" id="ARBA00023004"/>
    </source>
</evidence>
<dbReference type="GO" id="GO:0008774">
    <property type="term" value="F:acetaldehyde dehydrogenase (acetylating) activity"/>
    <property type="evidence" value="ECO:0007669"/>
    <property type="project" value="UniProtKB-UniRule"/>
</dbReference>
<evidence type="ECO:0000259" key="10">
    <source>
        <dbReference type="Pfam" id="PF00465"/>
    </source>
</evidence>
<dbReference type="Gene3D" id="3.40.50.1970">
    <property type="match status" value="1"/>
</dbReference>
<keyword evidence="5" id="KW-0511">Multifunctional enzyme</keyword>
<evidence type="ECO:0000313" key="12">
    <source>
        <dbReference type="EMBL" id="AGA66607.1"/>
    </source>
</evidence>
<dbReference type="KEGG" id="bpip:BPP43_06865"/>
<dbReference type="FunFam" id="3.40.50.1970:FF:000002">
    <property type="entry name" value="Aldehyde-alcohol dehydrogenase"/>
    <property type="match status" value="1"/>
</dbReference>
<dbReference type="InterPro" id="IPR034789">
    <property type="entry name" value="AAD_C"/>
</dbReference>
<dbReference type="FunFam" id="3.40.309.10:FF:000007">
    <property type="entry name" value="Aldehyde-alcohol dehydrogenase"/>
    <property type="match status" value="1"/>
</dbReference>
<dbReference type="PIRSF" id="PIRSF000111">
    <property type="entry name" value="ALDH_ADH"/>
    <property type="match status" value="1"/>
</dbReference>
<organism evidence="12 13">
    <name type="scientific">Brachyspira pilosicoli P43/6/78</name>
    <dbReference type="NCBI Taxonomy" id="1042417"/>
    <lineage>
        <taxon>Bacteria</taxon>
        <taxon>Pseudomonadati</taxon>
        <taxon>Spirochaetota</taxon>
        <taxon>Spirochaetia</taxon>
        <taxon>Brachyspirales</taxon>
        <taxon>Brachyspiraceae</taxon>
        <taxon>Brachyspira</taxon>
    </lineage>
</organism>
<dbReference type="EMBL" id="CP002873">
    <property type="protein sequence ID" value="AGA66607.1"/>
    <property type="molecule type" value="Genomic_DNA"/>
</dbReference>
<dbReference type="InterPro" id="IPR016161">
    <property type="entry name" value="Ald_DH/histidinol_DH"/>
</dbReference>
<dbReference type="Proteomes" id="UP000010793">
    <property type="component" value="Chromosome"/>
</dbReference>
<dbReference type="FunFam" id="1.20.1090.10:FF:000001">
    <property type="entry name" value="Aldehyde-alcohol dehydrogenase"/>
    <property type="match status" value="1"/>
</dbReference>
<feature type="domain" description="Alcohol dehydrogenase iron-type/glycerol dehydrogenase GldA" evidence="10">
    <location>
        <begin position="462"/>
        <end position="638"/>
    </location>
</feature>
<dbReference type="PROSITE" id="PS00060">
    <property type="entry name" value="ADH_IRON_2"/>
    <property type="match status" value="1"/>
</dbReference>
<dbReference type="GO" id="GO:0015976">
    <property type="term" value="P:carbon utilization"/>
    <property type="evidence" value="ECO:0007669"/>
    <property type="project" value="InterPro"/>
</dbReference>
<dbReference type="InterPro" id="IPR015590">
    <property type="entry name" value="Aldehyde_DH_dom"/>
</dbReference>
<evidence type="ECO:0000259" key="11">
    <source>
        <dbReference type="Pfam" id="PF25137"/>
    </source>
</evidence>
<dbReference type="InterPro" id="IPR012079">
    <property type="entry name" value="Bifunc_Ald-ADH"/>
</dbReference>
<dbReference type="Gene3D" id="3.40.605.10">
    <property type="entry name" value="Aldehyde Dehydrogenase, Chain A, domain 1"/>
    <property type="match status" value="1"/>
</dbReference>
<evidence type="ECO:0000256" key="6">
    <source>
        <dbReference type="ARBA" id="ARBA00035641"/>
    </source>
</evidence>
<dbReference type="InterPro" id="IPR018211">
    <property type="entry name" value="ADH_Fe_CS"/>
</dbReference>
<dbReference type="Pfam" id="PF00171">
    <property type="entry name" value="Aldedh"/>
    <property type="match status" value="1"/>
</dbReference>
<dbReference type="InterPro" id="IPR039697">
    <property type="entry name" value="Alcohol_dehydrogenase_Fe"/>
</dbReference>
<evidence type="ECO:0000256" key="2">
    <source>
        <dbReference type="ARBA" id="ARBA00023002"/>
    </source>
</evidence>
<comment type="cofactor">
    <cofactor evidence="1">
        <name>Fe(2+)</name>
        <dbReference type="ChEBI" id="CHEBI:29033"/>
    </cofactor>
</comment>
<dbReference type="Gene3D" id="1.20.1090.10">
    <property type="entry name" value="Dehydroquinate synthase-like - alpha domain"/>
    <property type="match status" value="1"/>
</dbReference>
<keyword evidence="3" id="KW-0408">Iron</keyword>
<dbReference type="CDD" id="cd07122">
    <property type="entry name" value="ALDH_F20_ACDH"/>
    <property type="match status" value="1"/>
</dbReference>
<evidence type="ECO:0000256" key="7">
    <source>
        <dbReference type="ARBA" id="ARBA00035645"/>
    </source>
</evidence>
<evidence type="ECO:0000256" key="8">
    <source>
        <dbReference type="PIRNR" id="PIRNR000111"/>
    </source>
</evidence>
<evidence type="ECO:0000256" key="1">
    <source>
        <dbReference type="ARBA" id="ARBA00001954"/>
    </source>
</evidence>
<dbReference type="InterPro" id="IPR016162">
    <property type="entry name" value="Ald_DH_N"/>
</dbReference>
<dbReference type="Pfam" id="PF25137">
    <property type="entry name" value="ADH_Fe_C"/>
    <property type="match status" value="1"/>
</dbReference>
<reference evidence="12 13" key="1">
    <citation type="journal article" date="2013" name="Genome Announc.">
        <title>Complete Genome Sequence of the Porcine Strain Brachyspira pilosicoli P43/6/78(T.).</title>
        <authorList>
            <person name="Lin C."/>
            <person name="den Bakker H.C."/>
            <person name="Suzuki H."/>
            <person name="Lefebure T."/>
            <person name="Ponnala L."/>
            <person name="Sun Q."/>
            <person name="Stanhope M.J."/>
            <person name="Wiedmann M."/>
            <person name="Duhamel G.E."/>
        </authorList>
    </citation>
    <scope>NUCLEOTIDE SEQUENCE [LARGE SCALE GENOMIC DNA]</scope>
    <source>
        <strain evidence="12 13">P43/6/78</strain>
    </source>
</reference>
<dbReference type="SUPFAM" id="SSF56796">
    <property type="entry name" value="Dehydroquinate synthase-like"/>
    <property type="match status" value="1"/>
</dbReference>
<protein>
    <recommendedName>
        <fullName evidence="8">Aldehyde-alcohol dehydrogenase</fullName>
    </recommendedName>
</protein>
<dbReference type="GO" id="GO:0006066">
    <property type="term" value="P:alcohol metabolic process"/>
    <property type="evidence" value="ECO:0007669"/>
    <property type="project" value="InterPro"/>
</dbReference>
<dbReference type="AlphaFoldDB" id="A0A3B6W0N1"/>
<keyword evidence="4" id="KW-0520">NAD</keyword>
<comment type="similarity">
    <text evidence="6 8">In the N-terminal section; belongs to the aldehyde dehydrogenase family.</text>
</comment>
<feature type="domain" description="Fe-containing alcohol dehydrogenase-like C-terminal" evidence="11">
    <location>
        <begin position="651"/>
        <end position="863"/>
    </location>
</feature>
<dbReference type="Pfam" id="PF00465">
    <property type="entry name" value="Fe-ADH"/>
    <property type="match status" value="1"/>
</dbReference>
<dbReference type="RefSeq" id="WP_015274504.1">
    <property type="nucleotide sequence ID" value="NC_019908.1"/>
</dbReference>
<dbReference type="SUPFAM" id="SSF53720">
    <property type="entry name" value="ALDH-like"/>
    <property type="match status" value="1"/>
</dbReference>
<evidence type="ECO:0000313" key="13">
    <source>
        <dbReference type="Proteomes" id="UP000010793"/>
    </source>
</evidence>
<dbReference type="NCBIfam" id="NF010378">
    <property type="entry name" value="PRK13805.1"/>
    <property type="match status" value="1"/>
</dbReference>
<gene>
    <name evidence="12" type="ORF">BPP43_06865</name>
</gene>
<name>A0A3B6W0N1_BRAPL</name>
<feature type="domain" description="Aldehyde dehydrogenase" evidence="9">
    <location>
        <begin position="10"/>
        <end position="274"/>
    </location>
</feature>
<keyword evidence="2 8" id="KW-0560">Oxidoreductase</keyword>